<dbReference type="PANTHER" id="PTHR43201">
    <property type="entry name" value="ACYL-COA SYNTHETASE"/>
    <property type="match status" value="1"/>
</dbReference>
<evidence type="ECO:0000259" key="4">
    <source>
        <dbReference type="Pfam" id="PF13193"/>
    </source>
</evidence>
<dbReference type="Gene3D" id="3.30.300.30">
    <property type="match status" value="1"/>
</dbReference>
<feature type="domain" description="AMP-dependent synthetase/ligase" evidence="3">
    <location>
        <begin position="8"/>
        <end position="370"/>
    </location>
</feature>
<gene>
    <name evidence="5" type="ORF">ATL31_2999</name>
</gene>
<name>A0A2N3YMS0_9MICO</name>
<organism evidence="5 6">
    <name type="scientific">Phycicoccus duodecadis</name>
    <dbReference type="NCBI Taxonomy" id="173053"/>
    <lineage>
        <taxon>Bacteria</taxon>
        <taxon>Bacillati</taxon>
        <taxon>Actinomycetota</taxon>
        <taxon>Actinomycetes</taxon>
        <taxon>Micrococcales</taxon>
        <taxon>Intrasporangiaceae</taxon>
        <taxon>Phycicoccus</taxon>
    </lineage>
</organism>
<evidence type="ECO:0000256" key="2">
    <source>
        <dbReference type="ARBA" id="ARBA00022598"/>
    </source>
</evidence>
<dbReference type="PROSITE" id="PS00455">
    <property type="entry name" value="AMP_BINDING"/>
    <property type="match status" value="1"/>
</dbReference>
<dbReference type="OrthoDB" id="9803968at2"/>
<keyword evidence="2" id="KW-0436">Ligase</keyword>
<dbReference type="Pfam" id="PF13193">
    <property type="entry name" value="AMP-binding_C"/>
    <property type="match status" value="1"/>
</dbReference>
<dbReference type="GO" id="GO:0031956">
    <property type="term" value="F:medium-chain fatty acid-CoA ligase activity"/>
    <property type="evidence" value="ECO:0007669"/>
    <property type="project" value="TreeGrafter"/>
</dbReference>
<dbReference type="EMBL" id="PJNE01000001">
    <property type="protein sequence ID" value="PKW28143.1"/>
    <property type="molecule type" value="Genomic_DNA"/>
</dbReference>
<dbReference type="Proteomes" id="UP000233781">
    <property type="component" value="Unassembled WGS sequence"/>
</dbReference>
<keyword evidence="6" id="KW-1185">Reference proteome</keyword>
<dbReference type="Gene3D" id="3.40.50.12780">
    <property type="entry name" value="N-terminal domain of ligase-like"/>
    <property type="match status" value="1"/>
</dbReference>
<sequence>MNPAVWVERHGRRRPGDAALAEGEGVYATWAQWAERTARLAGGLREELGLKPGDRLAIVMRNRPQYLEALYAAWHAGLVAVPVNARLHRDEIAYVLEHSGTRVAVTDDDHADDVESLLGRVASLEAVVVAPGERWQRLGGAEPVPVADLAPSDPAWLFYTSGTTGRPKGATLTARNLLTASLSYFADIDPVAATDAMLHAAPLSHGSGLYGLPHVAKGAVSVLPESGGVDGAEIATLLRRWPGTSMFAAPTMVKRLTADPAVVGAAEHLKTIVYGGAPMYLADLEEALAVFGPRLAQIYGQGETPMTITGLSKADHAERDHPRWHERVQSVGFPRTDVEVAVVDADDRPVPVGETGEVLVRGDVVMAGYWDQPDATAETLRGGWLHTGDLGAFDDDGFLTLKDRSKDLIISGGMNIYPREVEEALLHHPGVRAVAVVGRPDPQWGETVVAFVVPDDEAAAPTPEDLDRTCLERIARYKRPKDYRVVPALPTNNYGKVLKRELRQQLAADAGSA</sequence>
<dbReference type="SUPFAM" id="SSF56801">
    <property type="entry name" value="Acetyl-CoA synthetase-like"/>
    <property type="match status" value="1"/>
</dbReference>
<dbReference type="InterPro" id="IPR000873">
    <property type="entry name" value="AMP-dep_synth/lig_dom"/>
</dbReference>
<dbReference type="PANTHER" id="PTHR43201:SF5">
    <property type="entry name" value="MEDIUM-CHAIN ACYL-COA LIGASE ACSF2, MITOCHONDRIAL"/>
    <property type="match status" value="1"/>
</dbReference>
<dbReference type="InterPro" id="IPR042099">
    <property type="entry name" value="ANL_N_sf"/>
</dbReference>
<comment type="similarity">
    <text evidence="1">Belongs to the ATP-dependent AMP-binding enzyme family.</text>
</comment>
<dbReference type="Pfam" id="PF00501">
    <property type="entry name" value="AMP-binding"/>
    <property type="match status" value="1"/>
</dbReference>
<proteinExistence type="inferred from homology"/>
<evidence type="ECO:0000259" key="3">
    <source>
        <dbReference type="Pfam" id="PF00501"/>
    </source>
</evidence>
<reference evidence="5 6" key="1">
    <citation type="submission" date="2017-12" db="EMBL/GenBank/DDBJ databases">
        <title>Sequencing the genomes of 1000 Actinobacteria strains.</title>
        <authorList>
            <person name="Klenk H.-P."/>
        </authorList>
    </citation>
    <scope>NUCLEOTIDE SEQUENCE [LARGE SCALE GENOMIC DNA]</scope>
    <source>
        <strain evidence="5 6">DSM 12806</strain>
    </source>
</reference>
<evidence type="ECO:0000313" key="6">
    <source>
        <dbReference type="Proteomes" id="UP000233781"/>
    </source>
</evidence>
<dbReference type="InterPro" id="IPR025110">
    <property type="entry name" value="AMP-bd_C"/>
</dbReference>
<dbReference type="InterPro" id="IPR045851">
    <property type="entry name" value="AMP-bd_C_sf"/>
</dbReference>
<feature type="domain" description="AMP-binding enzyme C-terminal" evidence="4">
    <location>
        <begin position="420"/>
        <end position="496"/>
    </location>
</feature>
<dbReference type="AlphaFoldDB" id="A0A2N3YMS0"/>
<evidence type="ECO:0000256" key="1">
    <source>
        <dbReference type="ARBA" id="ARBA00006432"/>
    </source>
</evidence>
<comment type="caution">
    <text evidence="5">The sequence shown here is derived from an EMBL/GenBank/DDBJ whole genome shotgun (WGS) entry which is preliminary data.</text>
</comment>
<protein>
    <submittedName>
        <fullName evidence="5">Long-chain acyl-CoA synthetase</fullName>
    </submittedName>
</protein>
<dbReference type="FunFam" id="3.30.300.30:FF:000008">
    <property type="entry name" value="2,3-dihydroxybenzoate-AMP ligase"/>
    <property type="match status" value="1"/>
</dbReference>
<accession>A0A2N3YMS0</accession>
<dbReference type="GO" id="GO:0006631">
    <property type="term" value="P:fatty acid metabolic process"/>
    <property type="evidence" value="ECO:0007669"/>
    <property type="project" value="TreeGrafter"/>
</dbReference>
<dbReference type="InterPro" id="IPR020845">
    <property type="entry name" value="AMP-binding_CS"/>
</dbReference>
<evidence type="ECO:0000313" key="5">
    <source>
        <dbReference type="EMBL" id="PKW28143.1"/>
    </source>
</evidence>
<dbReference type="RefSeq" id="WP_101397717.1">
    <property type="nucleotide sequence ID" value="NZ_PJNE01000001.1"/>
</dbReference>